<dbReference type="EMBL" id="JBJIAA010000012">
    <property type="protein sequence ID" value="MFL0251807.1"/>
    <property type="molecule type" value="Genomic_DNA"/>
</dbReference>
<accession>A0ABW8THN5</accession>
<dbReference type="RefSeq" id="WP_406788456.1">
    <property type="nucleotide sequence ID" value="NZ_JBJIAA010000012.1"/>
</dbReference>
<dbReference type="Proteomes" id="UP001623592">
    <property type="component" value="Unassembled WGS sequence"/>
</dbReference>
<reference evidence="1 2" key="1">
    <citation type="submission" date="2024-11" db="EMBL/GenBank/DDBJ databases">
        <authorList>
            <person name="Heng Y.C."/>
            <person name="Lim A.C.H."/>
            <person name="Lee J.K.Y."/>
            <person name="Kittelmann S."/>
        </authorList>
    </citation>
    <scope>NUCLEOTIDE SEQUENCE [LARGE SCALE GENOMIC DNA]</scope>
    <source>
        <strain evidence="1 2">WILCCON 0114</strain>
    </source>
</reference>
<sequence length="110" mass="12455">MDEKENLNTCDCGCCGEEHEHEHHHDCDCGCDCGEHEPMVVELEDENGNSISCEIVDGFVYEEKEFVLVQNPQNDSVYLFKVEGEEGELVIPDDNEFEAASKYYESIASK</sequence>
<protein>
    <submittedName>
        <fullName evidence="1">DUF1292 domain-containing protein</fullName>
    </submittedName>
</protein>
<name>A0ABW8THN5_9CLOT</name>
<keyword evidence="2" id="KW-1185">Reference proteome</keyword>
<gene>
    <name evidence="1" type="ORF">ACJDT4_15415</name>
</gene>
<evidence type="ECO:0000313" key="1">
    <source>
        <dbReference type="EMBL" id="MFL0251807.1"/>
    </source>
</evidence>
<comment type="caution">
    <text evidence="1">The sequence shown here is derived from an EMBL/GenBank/DDBJ whole genome shotgun (WGS) entry which is preliminary data.</text>
</comment>
<dbReference type="InterPro" id="IPR009711">
    <property type="entry name" value="UPF0473"/>
</dbReference>
<organism evidence="1 2">
    <name type="scientific">Clostridium neuense</name>
    <dbReference type="NCBI Taxonomy" id="1728934"/>
    <lineage>
        <taxon>Bacteria</taxon>
        <taxon>Bacillati</taxon>
        <taxon>Bacillota</taxon>
        <taxon>Clostridia</taxon>
        <taxon>Eubacteriales</taxon>
        <taxon>Clostridiaceae</taxon>
        <taxon>Clostridium</taxon>
    </lineage>
</organism>
<proteinExistence type="predicted"/>
<evidence type="ECO:0000313" key="2">
    <source>
        <dbReference type="Proteomes" id="UP001623592"/>
    </source>
</evidence>
<dbReference type="Pfam" id="PF06949">
    <property type="entry name" value="DUF1292"/>
    <property type="match status" value="1"/>
</dbReference>